<gene>
    <name evidence="1" type="ORF">RM573_14965</name>
</gene>
<protein>
    <submittedName>
        <fullName evidence="1">DUF6172 family protein</fullName>
    </submittedName>
</protein>
<comment type="caution">
    <text evidence="1">The sequence shown here is derived from an EMBL/GenBank/DDBJ whole genome shotgun (WGS) entry which is preliminary data.</text>
</comment>
<name>A0ABU3A3Z6_9GAMM</name>
<evidence type="ECO:0000313" key="1">
    <source>
        <dbReference type="EMBL" id="MDT0604901.1"/>
    </source>
</evidence>
<keyword evidence="2" id="KW-1185">Reference proteome</keyword>
<evidence type="ECO:0000313" key="2">
    <source>
        <dbReference type="Proteomes" id="UP001266357"/>
    </source>
</evidence>
<dbReference type="Proteomes" id="UP001266357">
    <property type="component" value="Unassembled WGS sequence"/>
</dbReference>
<organism evidence="1 2">
    <name type="scientific">Thalassotalea castellviae</name>
    <dbReference type="NCBI Taxonomy" id="3075612"/>
    <lineage>
        <taxon>Bacteria</taxon>
        <taxon>Pseudomonadati</taxon>
        <taxon>Pseudomonadota</taxon>
        <taxon>Gammaproteobacteria</taxon>
        <taxon>Alteromonadales</taxon>
        <taxon>Colwelliaceae</taxon>
        <taxon>Thalassotalea</taxon>
    </lineage>
</organism>
<dbReference type="Pfam" id="PF19669">
    <property type="entry name" value="DUF6172"/>
    <property type="match status" value="1"/>
</dbReference>
<dbReference type="InterPro" id="IPR046170">
    <property type="entry name" value="DUF6172"/>
</dbReference>
<sequence length="109" mass="12434">MKKTFQLTHPKIKPARRVDAIKSEIKKYIKRERNKTLPEGVDYWDFDCKFGLTEPTADVVHLTAINKSIDEAVAAGADSFYVEVIVKMANRQFTAPDEDLSESLDEDED</sequence>
<reference evidence="1 2" key="1">
    <citation type="submission" date="2023-09" db="EMBL/GenBank/DDBJ databases">
        <authorList>
            <person name="Rey-Velasco X."/>
        </authorList>
    </citation>
    <scope>NUCLEOTIDE SEQUENCE [LARGE SCALE GENOMIC DNA]</scope>
    <source>
        <strain evidence="1 2">W431</strain>
    </source>
</reference>
<accession>A0ABU3A3Z6</accession>
<proteinExistence type="predicted"/>
<dbReference type="EMBL" id="JAVRIF010000009">
    <property type="protein sequence ID" value="MDT0604901.1"/>
    <property type="molecule type" value="Genomic_DNA"/>
</dbReference>
<dbReference type="RefSeq" id="WP_311583825.1">
    <property type="nucleotide sequence ID" value="NZ_JAVRIF010000009.1"/>
</dbReference>